<sequence>MKNLQEATERICELKGSQIAFDALMPALIEALPASTRAELVASFDAQAEAARTTMLYADISDFVLASFERDVARNRALLLGRGKPEVSSSTPAMVDTLLLTTARVTTYAGAHGLIQANGFFYRCGDRLFLVSNRHVFGGAESGRLPDRLEIRVHTDMQDLARYATVSLPLHRDGRAQWREATDHGGGTDVAAMHIPADALPPDVVLQAFDETDLEARDEEVAIGDALTIAGFVPAPGFQDVMELLAVARSASVASSYGVRVQQQGFFLTDAHTHQRCNGSPVVRRRPPGSVTSTKPSWRLLGVHSAGMGVRTREQAHDECQGLNRAWYADVLPALTRDMSAR</sequence>
<dbReference type="InterPro" id="IPR009003">
    <property type="entry name" value="Peptidase_S1_PA"/>
</dbReference>
<proteinExistence type="predicted"/>
<comment type="caution">
    <text evidence="1">The sequence shown here is derived from an EMBL/GenBank/DDBJ whole genome shotgun (WGS) entry which is preliminary data.</text>
</comment>
<evidence type="ECO:0000313" key="1">
    <source>
        <dbReference type="EMBL" id="OIQ91676.1"/>
    </source>
</evidence>
<name>A0A1J5RHU3_9ZZZZ</name>
<accession>A0A1J5RHU3</accession>
<dbReference type="EMBL" id="MLJW01000253">
    <property type="protein sequence ID" value="OIQ91676.1"/>
    <property type="molecule type" value="Genomic_DNA"/>
</dbReference>
<reference evidence="1" key="1">
    <citation type="submission" date="2016-10" db="EMBL/GenBank/DDBJ databases">
        <title>Sequence of Gallionella enrichment culture.</title>
        <authorList>
            <person name="Poehlein A."/>
            <person name="Muehling M."/>
            <person name="Daniel R."/>
        </authorList>
    </citation>
    <scope>NUCLEOTIDE SEQUENCE</scope>
</reference>
<organism evidence="1">
    <name type="scientific">mine drainage metagenome</name>
    <dbReference type="NCBI Taxonomy" id="410659"/>
    <lineage>
        <taxon>unclassified sequences</taxon>
        <taxon>metagenomes</taxon>
        <taxon>ecological metagenomes</taxon>
    </lineage>
</organism>
<dbReference type="SUPFAM" id="SSF50494">
    <property type="entry name" value="Trypsin-like serine proteases"/>
    <property type="match status" value="1"/>
</dbReference>
<gene>
    <name evidence="1" type="ORF">GALL_264510</name>
</gene>
<protein>
    <recommendedName>
        <fullName evidence="2">Serine protease</fullName>
    </recommendedName>
</protein>
<evidence type="ECO:0008006" key="2">
    <source>
        <dbReference type="Google" id="ProtNLM"/>
    </source>
</evidence>
<dbReference type="AlphaFoldDB" id="A0A1J5RHU3"/>